<comment type="caution">
    <text evidence="1">The sequence shown here is derived from an EMBL/GenBank/DDBJ whole genome shotgun (WGS) entry which is preliminary data.</text>
</comment>
<keyword evidence="2" id="KW-1185">Reference proteome</keyword>
<gene>
    <name evidence="1" type="ORF">FA95DRAFT_1492867</name>
</gene>
<dbReference type="Proteomes" id="UP000814033">
    <property type="component" value="Unassembled WGS sequence"/>
</dbReference>
<sequence>MASPTVETDTLHKTYSEKGSEESAITSSESSKERVIPGGGSRAWTTLGGAWLAVAATFGYTYAFGIYQDLFTREHAASAMRVSWIGSTQLFLIIATGGPAGKLYDMGHFRFVVGAGSVLFTTALFMVSLADPRKYYQIFLSQGIAMGIGGGMVYIPSLAVQAEHWPRRTLVMGIVSSGVPVGGTFFPIMLNQLLRHGVSYEKSVRASAFVVLAMLFVANILMSSSRRRSTTKNQEATKMKELFTDVPYMGIIIGGLLMDLGIFFPYFYLQLYTILHGMDPNFAFYTLTIMNGAGFLGRIIPNLLAEKYGAVNMLTASSTACAILLWAFFGLKSVAAIVVFSLLYGFFAGAWISLLSPAVSNFSKNERDYGIRIGFASMLASFTALTGTPIDGKLLGNTFPWDHAITFSAVRWSECFCSHYELSADYRRRARSLRCCS</sequence>
<accession>A0ACB8RTN1</accession>
<evidence type="ECO:0000313" key="2">
    <source>
        <dbReference type="Proteomes" id="UP000814033"/>
    </source>
</evidence>
<reference evidence="1" key="2">
    <citation type="journal article" date="2022" name="New Phytol.">
        <title>Evolutionary transition to the ectomycorrhizal habit in the genomes of a hyperdiverse lineage of mushroom-forming fungi.</title>
        <authorList>
            <person name="Looney B."/>
            <person name="Miyauchi S."/>
            <person name="Morin E."/>
            <person name="Drula E."/>
            <person name="Courty P.E."/>
            <person name="Kohler A."/>
            <person name="Kuo A."/>
            <person name="LaButti K."/>
            <person name="Pangilinan J."/>
            <person name="Lipzen A."/>
            <person name="Riley R."/>
            <person name="Andreopoulos W."/>
            <person name="He G."/>
            <person name="Johnson J."/>
            <person name="Nolan M."/>
            <person name="Tritt A."/>
            <person name="Barry K.W."/>
            <person name="Grigoriev I.V."/>
            <person name="Nagy L.G."/>
            <person name="Hibbett D."/>
            <person name="Henrissat B."/>
            <person name="Matheny P.B."/>
            <person name="Labbe J."/>
            <person name="Martin F.M."/>
        </authorList>
    </citation>
    <scope>NUCLEOTIDE SEQUENCE</scope>
    <source>
        <strain evidence="1">FP105234-sp</strain>
    </source>
</reference>
<evidence type="ECO:0000313" key="1">
    <source>
        <dbReference type="EMBL" id="KAI0047197.1"/>
    </source>
</evidence>
<name>A0ACB8RTN1_9AGAM</name>
<dbReference type="EMBL" id="MU275909">
    <property type="protein sequence ID" value="KAI0047197.1"/>
    <property type="molecule type" value="Genomic_DNA"/>
</dbReference>
<protein>
    <submittedName>
        <fullName evidence="1">MFS general substrate transporter</fullName>
    </submittedName>
</protein>
<proteinExistence type="predicted"/>
<organism evidence="1 2">
    <name type="scientific">Auriscalpium vulgare</name>
    <dbReference type="NCBI Taxonomy" id="40419"/>
    <lineage>
        <taxon>Eukaryota</taxon>
        <taxon>Fungi</taxon>
        <taxon>Dikarya</taxon>
        <taxon>Basidiomycota</taxon>
        <taxon>Agaricomycotina</taxon>
        <taxon>Agaricomycetes</taxon>
        <taxon>Russulales</taxon>
        <taxon>Auriscalpiaceae</taxon>
        <taxon>Auriscalpium</taxon>
    </lineage>
</organism>
<reference evidence="1" key="1">
    <citation type="submission" date="2021-02" db="EMBL/GenBank/DDBJ databases">
        <authorList>
            <consortium name="DOE Joint Genome Institute"/>
            <person name="Ahrendt S."/>
            <person name="Looney B.P."/>
            <person name="Miyauchi S."/>
            <person name="Morin E."/>
            <person name="Drula E."/>
            <person name="Courty P.E."/>
            <person name="Chicoki N."/>
            <person name="Fauchery L."/>
            <person name="Kohler A."/>
            <person name="Kuo A."/>
            <person name="Labutti K."/>
            <person name="Pangilinan J."/>
            <person name="Lipzen A."/>
            <person name="Riley R."/>
            <person name="Andreopoulos W."/>
            <person name="He G."/>
            <person name="Johnson J."/>
            <person name="Barry K.W."/>
            <person name="Grigoriev I.V."/>
            <person name="Nagy L."/>
            <person name="Hibbett D."/>
            <person name="Henrissat B."/>
            <person name="Matheny P.B."/>
            <person name="Labbe J."/>
            <person name="Martin F."/>
        </authorList>
    </citation>
    <scope>NUCLEOTIDE SEQUENCE</scope>
    <source>
        <strain evidence="1">FP105234-sp</strain>
    </source>
</reference>